<dbReference type="STRING" id="1079.BVIR_334"/>
<keyword evidence="6" id="KW-1185">Reference proteome</keyword>
<reference evidence="4" key="1">
    <citation type="journal article" date="2015" name="Genome Announc.">
        <title>Complete Genome Sequence of the Bacteriochlorophyll b-Producing Photosynthetic Bacterium Blastochloris viridis.</title>
        <authorList>
            <person name="Tsukatani Y."/>
            <person name="Hirose Y."/>
            <person name="Harada J."/>
            <person name="Misawa N."/>
            <person name="Mori K."/>
            <person name="Inoue K."/>
            <person name="Tamiaki H."/>
        </authorList>
    </citation>
    <scope>NUCLEOTIDE SEQUENCE [LARGE SCALE GENOMIC DNA]</scope>
    <source>
        <strain evidence="4">DSM 133</strain>
    </source>
</reference>
<keyword evidence="2 5" id="KW-0436">Ligase</keyword>
<dbReference type="Pfam" id="PF00501">
    <property type="entry name" value="AMP-binding"/>
    <property type="match status" value="1"/>
</dbReference>
<proteinExistence type="inferred from homology"/>
<dbReference type="Proteomes" id="UP000065734">
    <property type="component" value="Chromosome I"/>
</dbReference>
<name>A0A0H5BE22_BLAVI</name>
<dbReference type="PANTHER" id="PTHR43201">
    <property type="entry name" value="ACYL-COA SYNTHETASE"/>
    <property type="match status" value="1"/>
</dbReference>
<dbReference type="EC" id="6.2.1.26" evidence="5"/>
<sequence length="727" mass="74861">MMDAVLAQGSLLAPLRLRPNDGALLPGWPRTRVLDWVDGESAQIGELDGEIIAMPLANDGPSLLALLLIGACGGAALPLAPEATEREQASAMARAGAGRRLVPGERPRLIGPPGQARLRPGDVVLATSASTGAAKLVPRSAASLIAEGQRYADLLRLGGGAHILVPAPLVHAYALGWFAACVVGGWCADPLPPAALGAIAAAMAQGADWTVMTPALARLLAARPGRGTAARCRVMVGAGPVTAELDRAFRDRFAVGLARNYGSTETGAVLSGFEELPPGCVGTPMPGATIRIIDHQGVAAATGTPGLIEVLTPAGWHAMADVAVADGEGRVTILGRHSAALRRGDRWIAPLEVEQHLAAFPGLRALRVAKSTPAAGGRDRLVAELWPTDPASFDRAAFSAFAEATLQPAMRPDDVRVRTVLTRTDGGKIAAPAVWRRGPPDRVAAAARAYKRSELAFALDAAGVLGALDGNNTTDAIAADLGLDPGLLELLLRLAGQFGLVEPAGAGPAPPHRPTALEAQLSAVVVTRQHLLELMRSGFAGRRDAFADPALTASYLDAMNGAAVAFRVRFGLRQLGLPPGARLLEVSAGPGRYGKAAGDRVVSALWAVGPAACPTGPAAAPPAGGPFDAIVLFNGLRWVPDRLAELAATLSAGGTLLIDELFLEDDDASAEFALDWITHGGPAFLTLAELTAALADLGLEVEVKAVPRSTAADTIQARLVLARHPPA</sequence>
<dbReference type="InterPro" id="IPR042099">
    <property type="entry name" value="ANL_N_sf"/>
</dbReference>
<accession>A0A0H5BE22</accession>
<comment type="similarity">
    <text evidence="1">Belongs to the ATP-dependent AMP-binding enzyme family.</text>
</comment>
<dbReference type="Gene3D" id="3.30.300.30">
    <property type="match status" value="1"/>
</dbReference>
<evidence type="ECO:0000259" key="3">
    <source>
        <dbReference type="Pfam" id="PF00501"/>
    </source>
</evidence>
<dbReference type="InterPro" id="IPR045851">
    <property type="entry name" value="AMP-bd_C_sf"/>
</dbReference>
<dbReference type="GO" id="GO:0006631">
    <property type="term" value="P:fatty acid metabolic process"/>
    <property type="evidence" value="ECO:0007669"/>
    <property type="project" value="TreeGrafter"/>
</dbReference>
<evidence type="ECO:0000256" key="2">
    <source>
        <dbReference type="ARBA" id="ARBA00022598"/>
    </source>
</evidence>
<dbReference type="Gene3D" id="3.40.50.12780">
    <property type="entry name" value="N-terminal domain of ligase-like"/>
    <property type="match status" value="1"/>
</dbReference>
<dbReference type="Gene3D" id="3.40.50.150">
    <property type="entry name" value="Vaccinia Virus protein VP39"/>
    <property type="match status" value="1"/>
</dbReference>
<reference evidence="6" key="3">
    <citation type="journal article" date="2016" name="Genome Announc.">
        <title>Revised genome sequence of the purple photosynthetic bacterium Blastochloris viridis.</title>
        <authorList>
            <person name="Liu L.N."/>
            <person name="Faulkner M."/>
            <person name="Liu X."/>
            <person name="Huang F."/>
            <person name="Darby A.C."/>
            <person name="Hall N."/>
        </authorList>
    </citation>
    <scope>NUCLEOTIDE SEQUENCE [LARGE SCALE GENOMIC DNA]</scope>
    <source>
        <strain evidence="6">ATCC 19567 / DSM 133 / F</strain>
    </source>
</reference>
<dbReference type="SUPFAM" id="SSF53335">
    <property type="entry name" value="S-adenosyl-L-methionine-dependent methyltransferases"/>
    <property type="match status" value="1"/>
</dbReference>
<dbReference type="EMBL" id="AP014854">
    <property type="protein sequence ID" value="BAR98601.1"/>
    <property type="molecule type" value="Genomic_DNA"/>
</dbReference>
<dbReference type="PANTHER" id="PTHR43201:SF5">
    <property type="entry name" value="MEDIUM-CHAIN ACYL-COA LIGASE ACSF2, MITOCHONDRIAL"/>
    <property type="match status" value="1"/>
</dbReference>
<dbReference type="AlphaFoldDB" id="A0A0H5BE22"/>
<evidence type="ECO:0000313" key="4">
    <source>
        <dbReference type="EMBL" id="BAR98601.1"/>
    </source>
</evidence>
<feature type="domain" description="AMP-dependent synthetase/ligase" evidence="3">
    <location>
        <begin position="123"/>
        <end position="310"/>
    </location>
</feature>
<dbReference type="InterPro" id="IPR000873">
    <property type="entry name" value="AMP-dep_synth/lig_dom"/>
</dbReference>
<evidence type="ECO:0000256" key="1">
    <source>
        <dbReference type="ARBA" id="ARBA00006432"/>
    </source>
</evidence>
<dbReference type="InterPro" id="IPR029063">
    <property type="entry name" value="SAM-dependent_MTases_sf"/>
</dbReference>
<evidence type="ECO:0000313" key="6">
    <source>
        <dbReference type="Proteomes" id="UP000065734"/>
    </source>
</evidence>
<dbReference type="GO" id="GO:0008756">
    <property type="term" value="F:o-succinylbenzoate-CoA ligase activity"/>
    <property type="evidence" value="ECO:0007669"/>
    <property type="project" value="UniProtKB-EC"/>
</dbReference>
<reference evidence="5" key="2">
    <citation type="submission" date="2015-11" db="EMBL/GenBank/DDBJ databases">
        <authorList>
            <person name="Zhang Y."/>
            <person name="Guo Z."/>
        </authorList>
    </citation>
    <scope>NUCLEOTIDE SEQUENCE</scope>
    <source>
        <strain evidence="5">1</strain>
    </source>
</reference>
<evidence type="ECO:0000313" key="5">
    <source>
        <dbReference type="EMBL" id="CUU44055.1"/>
    </source>
</evidence>
<dbReference type="EMBL" id="LN907867">
    <property type="protein sequence ID" value="CUU44055.1"/>
    <property type="molecule type" value="Genomic_DNA"/>
</dbReference>
<dbReference type="RefSeq" id="WP_169788565.1">
    <property type="nucleotide sequence ID" value="NZ_AP014854.2"/>
</dbReference>
<dbReference type="GO" id="GO:0031956">
    <property type="term" value="F:medium-chain fatty acid-CoA ligase activity"/>
    <property type="evidence" value="ECO:0007669"/>
    <property type="project" value="TreeGrafter"/>
</dbReference>
<dbReference type="SUPFAM" id="SSF56801">
    <property type="entry name" value="Acetyl-CoA synthetase-like"/>
    <property type="match status" value="1"/>
</dbReference>
<gene>
    <name evidence="5" type="primary">menE_1</name>
    <name evidence="4" type="ORF">BV133_1008</name>
    <name evidence="5" type="ORF">BVIRIDIS_31010</name>
</gene>
<organism evidence="5 6">
    <name type="scientific">Blastochloris viridis</name>
    <name type="common">Rhodopseudomonas viridis</name>
    <dbReference type="NCBI Taxonomy" id="1079"/>
    <lineage>
        <taxon>Bacteria</taxon>
        <taxon>Pseudomonadati</taxon>
        <taxon>Pseudomonadota</taxon>
        <taxon>Alphaproteobacteria</taxon>
        <taxon>Hyphomicrobiales</taxon>
        <taxon>Blastochloridaceae</taxon>
        <taxon>Blastochloris</taxon>
    </lineage>
</organism>
<protein>
    <submittedName>
        <fullName evidence="5">2-succinylbenzoate--CoA ligase</fullName>
        <ecNumber evidence="5">6.2.1.26</ecNumber>
    </submittedName>
    <submittedName>
        <fullName evidence="4">O-succinylbenzoic acid--CoA ligase</fullName>
    </submittedName>
</protein>
<dbReference type="KEGG" id="bvr:BVIR_334"/>